<organism evidence="2 3">
    <name type="scientific">Apiosordaria backusii</name>
    <dbReference type="NCBI Taxonomy" id="314023"/>
    <lineage>
        <taxon>Eukaryota</taxon>
        <taxon>Fungi</taxon>
        <taxon>Dikarya</taxon>
        <taxon>Ascomycota</taxon>
        <taxon>Pezizomycotina</taxon>
        <taxon>Sordariomycetes</taxon>
        <taxon>Sordariomycetidae</taxon>
        <taxon>Sordariales</taxon>
        <taxon>Lasiosphaeriaceae</taxon>
        <taxon>Apiosordaria</taxon>
    </lineage>
</organism>
<feature type="compositionally biased region" description="Basic and acidic residues" evidence="1">
    <location>
        <begin position="625"/>
        <end position="656"/>
    </location>
</feature>
<keyword evidence="3" id="KW-1185">Reference proteome</keyword>
<feature type="compositionally biased region" description="Acidic residues" evidence="1">
    <location>
        <begin position="227"/>
        <end position="243"/>
    </location>
</feature>
<feature type="compositionally biased region" description="Acidic residues" evidence="1">
    <location>
        <begin position="657"/>
        <end position="670"/>
    </location>
</feature>
<dbReference type="PANTHER" id="PTHR13379">
    <property type="entry name" value="UNCHARACTERIZED DUF1308"/>
    <property type="match status" value="1"/>
</dbReference>
<reference evidence="2" key="1">
    <citation type="submission" date="2023-06" db="EMBL/GenBank/DDBJ databases">
        <title>Genome-scale phylogeny and comparative genomics of the fungal order Sordariales.</title>
        <authorList>
            <consortium name="Lawrence Berkeley National Laboratory"/>
            <person name="Hensen N."/>
            <person name="Bonometti L."/>
            <person name="Westerberg I."/>
            <person name="Brannstrom I.O."/>
            <person name="Guillou S."/>
            <person name="Cros-Aarteil S."/>
            <person name="Calhoun S."/>
            <person name="Haridas S."/>
            <person name="Kuo A."/>
            <person name="Mondo S."/>
            <person name="Pangilinan J."/>
            <person name="Riley R."/>
            <person name="Labutti K."/>
            <person name="Andreopoulos B."/>
            <person name="Lipzen A."/>
            <person name="Chen C."/>
            <person name="Yanf M."/>
            <person name="Daum C."/>
            <person name="Ng V."/>
            <person name="Clum A."/>
            <person name="Steindorff A."/>
            <person name="Ohm R."/>
            <person name="Martin F."/>
            <person name="Silar P."/>
            <person name="Natvig D."/>
            <person name="Lalanne C."/>
            <person name="Gautier V."/>
            <person name="Ament-Velasquez S.L."/>
            <person name="Kruys A."/>
            <person name="Hutchinson M.I."/>
            <person name="Powell A.J."/>
            <person name="Barry K."/>
            <person name="Miller A.N."/>
            <person name="Grigoriev I.V."/>
            <person name="Debuchy R."/>
            <person name="Gladieux P."/>
            <person name="Thoren M.H."/>
            <person name="Johannesson H."/>
        </authorList>
    </citation>
    <scope>NUCLEOTIDE SEQUENCE</scope>
    <source>
        <strain evidence="2">CBS 540.89</strain>
    </source>
</reference>
<dbReference type="Proteomes" id="UP001172159">
    <property type="component" value="Unassembled WGS sequence"/>
</dbReference>
<dbReference type="PANTHER" id="PTHR13379:SF0">
    <property type="entry name" value="UPF0415 PROTEIN C7ORF25"/>
    <property type="match status" value="1"/>
</dbReference>
<accession>A0AA40BN06</accession>
<feature type="region of interest" description="Disordered" evidence="1">
    <location>
        <begin position="227"/>
        <end position="246"/>
    </location>
</feature>
<name>A0AA40BN06_9PEZI</name>
<evidence type="ECO:0008006" key="4">
    <source>
        <dbReference type="Google" id="ProtNLM"/>
    </source>
</evidence>
<evidence type="ECO:0000313" key="2">
    <source>
        <dbReference type="EMBL" id="KAK0737220.1"/>
    </source>
</evidence>
<evidence type="ECO:0000256" key="1">
    <source>
        <dbReference type="SAM" id="MobiDB-lite"/>
    </source>
</evidence>
<proteinExistence type="predicted"/>
<protein>
    <recommendedName>
        <fullName evidence="4">DUF1308 domain-containing protein</fullName>
    </recommendedName>
</protein>
<dbReference type="AlphaFoldDB" id="A0AA40BN06"/>
<gene>
    <name evidence="2" type="ORF">B0T21DRAFT_383235</name>
</gene>
<dbReference type="EMBL" id="JAUKTV010000005">
    <property type="protein sequence ID" value="KAK0737220.1"/>
    <property type="molecule type" value="Genomic_DNA"/>
</dbReference>
<comment type="caution">
    <text evidence="2">The sequence shown here is derived from an EMBL/GenBank/DDBJ whole genome shotgun (WGS) entry which is preliminary data.</text>
</comment>
<evidence type="ECO:0000313" key="3">
    <source>
        <dbReference type="Proteomes" id="UP001172159"/>
    </source>
</evidence>
<sequence length="670" mass="74885">MPSIMQEVLETHFYRWQLHKDSNGLLWMLRKHNDSAPSPPKCPSSRSNLQVPIRALPAAKLAELEPGPELDNYIESLLAQWRTCIDELSTLANAAKDASRPIYGLYPLLKVQQRALFKVVQKRNTESDNGSNISAAQYMGIKSCCWDDRWSLVKKCQGLVAINKDFPRSPRVAVPSGSGWLAYKDQPFQEKVVTVDAVVDNGQTWIKFLSISARTLEYQVMAEGWESDVDSDDETEEDGDDEGNGLGHTEFVDAVSKIILAARWNHCRHLHLVLPGLHEGQSAVVDRVLDHIKHKVGGTDVKVDVSCAGSPFLLNDSPSLETAIQTLVHERDLIVSPDDCNTITETVNLDPSALVALVTDLHHGPIPLQPLVQQDIITRSVADHETDNNELVSRQEILATVLYPALRGKKLVCTEFAAKYFRKLISAISTHSEETRASFILPSSTGWASSPPSADELRQSLQKWSTVPVPDDLQLPVQIVPDITDSEVPSLISSNRLPPMALGVSADLSFLNRSVYLYGWANDITTVTGHRGIERQVQLSIASHWTRDPDASRKGRYPDQRPPDIWHRHLGGYLIHRDKPKDWRDMLPDGGEVPDEVVRWTFPWTTWGRGISTYGLPDTKTWEGVGHEDKKSFGRKMTGRDGPRERNGNGKLKVPEGEPDCEEQDEEEQS</sequence>
<feature type="region of interest" description="Disordered" evidence="1">
    <location>
        <begin position="621"/>
        <end position="670"/>
    </location>
</feature>